<dbReference type="SMART" id="SM00822">
    <property type="entry name" value="PKS_KR"/>
    <property type="match status" value="1"/>
</dbReference>
<accession>A0ABW6P900</accession>
<proteinExistence type="inferred from homology"/>
<dbReference type="SUPFAM" id="SSF51735">
    <property type="entry name" value="NAD(P)-binding Rossmann-fold domains"/>
    <property type="match status" value="1"/>
</dbReference>
<dbReference type="PANTHER" id="PTHR42760:SF133">
    <property type="entry name" value="3-OXOACYL-[ACYL-CARRIER-PROTEIN] REDUCTASE"/>
    <property type="match status" value="1"/>
</dbReference>
<dbReference type="Proteomes" id="UP001601442">
    <property type="component" value="Unassembled WGS sequence"/>
</dbReference>
<reference evidence="4 5" key="1">
    <citation type="submission" date="2024-10" db="EMBL/GenBank/DDBJ databases">
        <title>The Natural Products Discovery Center: Release of the First 8490 Sequenced Strains for Exploring Actinobacteria Biosynthetic Diversity.</title>
        <authorList>
            <person name="Kalkreuter E."/>
            <person name="Kautsar S.A."/>
            <person name="Yang D."/>
            <person name="Bader C.D."/>
            <person name="Teijaro C.N."/>
            <person name="Fluegel L."/>
            <person name="Davis C.M."/>
            <person name="Simpson J.R."/>
            <person name="Lauterbach L."/>
            <person name="Steele A.D."/>
            <person name="Gui C."/>
            <person name="Meng S."/>
            <person name="Li G."/>
            <person name="Viehrig K."/>
            <person name="Ye F."/>
            <person name="Su P."/>
            <person name="Kiefer A.F."/>
            <person name="Nichols A."/>
            <person name="Cepeda A.J."/>
            <person name="Yan W."/>
            <person name="Fan B."/>
            <person name="Jiang Y."/>
            <person name="Adhikari A."/>
            <person name="Zheng C.-J."/>
            <person name="Schuster L."/>
            <person name="Cowan T.M."/>
            <person name="Smanski M.J."/>
            <person name="Chevrette M.G."/>
            <person name="De Carvalho L.P.S."/>
            <person name="Shen B."/>
        </authorList>
    </citation>
    <scope>NUCLEOTIDE SEQUENCE [LARGE SCALE GENOMIC DNA]</scope>
    <source>
        <strain evidence="4 5">NPDC004119</strain>
    </source>
</reference>
<feature type="domain" description="Ketoreductase" evidence="3">
    <location>
        <begin position="8"/>
        <end position="181"/>
    </location>
</feature>
<protein>
    <submittedName>
        <fullName evidence="4">3-oxoacyl-ACP reductase FabG1</fullName>
    </submittedName>
</protein>
<organism evidence="4 5">
    <name type="scientific">Nocardia aobensis</name>
    <dbReference type="NCBI Taxonomy" id="257277"/>
    <lineage>
        <taxon>Bacteria</taxon>
        <taxon>Bacillati</taxon>
        <taxon>Actinomycetota</taxon>
        <taxon>Actinomycetes</taxon>
        <taxon>Mycobacteriales</taxon>
        <taxon>Nocardiaceae</taxon>
        <taxon>Nocardia</taxon>
    </lineage>
</organism>
<dbReference type="NCBIfam" id="NF040605">
    <property type="entry name" value="mycolic_FabG1"/>
    <property type="match status" value="1"/>
</dbReference>
<dbReference type="NCBIfam" id="NF009466">
    <property type="entry name" value="PRK12826.1-2"/>
    <property type="match status" value="1"/>
</dbReference>
<dbReference type="PANTHER" id="PTHR42760">
    <property type="entry name" value="SHORT-CHAIN DEHYDROGENASES/REDUCTASES FAMILY MEMBER"/>
    <property type="match status" value="1"/>
</dbReference>
<sequence>MSKPTTPRSVLVTGGNRGIGLAVARRLSEDGHRVAVTHRGSDAPEGLFGVRCDVTDNASIDAAFTKAAEHHGEVEVVVANAGITDDMLFTLMTEEQFERTVDTNLTGAFRVAKRASRQMIRARWGRLIFLGSVVGMAGTPGQANYASSKAGMIGLARSITRELGSRSITANVVAPGFIDTDMTQGLDAKYQQIAQKAIPMQRVGDPEEVAAVISFLASDESSYVSGAIIPVDGGLGMGH</sequence>
<dbReference type="InterPro" id="IPR053419">
    <property type="entry name" value="FAS-II_3-oxoacyl-ACP_reductase"/>
</dbReference>
<evidence type="ECO:0000313" key="5">
    <source>
        <dbReference type="Proteomes" id="UP001601442"/>
    </source>
</evidence>
<dbReference type="InterPro" id="IPR002347">
    <property type="entry name" value="SDR_fam"/>
</dbReference>
<dbReference type="Pfam" id="PF13561">
    <property type="entry name" value="adh_short_C2"/>
    <property type="match status" value="1"/>
</dbReference>
<comment type="caution">
    <text evidence="4">The sequence shown here is derived from an EMBL/GenBank/DDBJ whole genome shotgun (WGS) entry which is preliminary data.</text>
</comment>
<dbReference type="RefSeq" id="WP_387398234.1">
    <property type="nucleotide sequence ID" value="NZ_JBIAMT010000005.1"/>
</dbReference>
<dbReference type="PRINTS" id="PR00080">
    <property type="entry name" value="SDRFAMILY"/>
</dbReference>
<dbReference type="InterPro" id="IPR036291">
    <property type="entry name" value="NAD(P)-bd_dom_sf"/>
</dbReference>
<name>A0ABW6P900_9NOCA</name>
<evidence type="ECO:0000313" key="4">
    <source>
        <dbReference type="EMBL" id="MFF0499620.1"/>
    </source>
</evidence>
<evidence type="ECO:0000256" key="2">
    <source>
        <dbReference type="ARBA" id="ARBA00023002"/>
    </source>
</evidence>
<comment type="similarity">
    <text evidence="1">Belongs to the short-chain dehydrogenases/reductases (SDR) family.</text>
</comment>
<keyword evidence="2" id="KW-0560">Oxidoreductase</keyword>
<dbReference type="InterPro" id="IPR057326">
    <property type="entry name" value="KR_dom"/>
</dbReference>
<evidence type="ECO:0000256" key="1">
    <source>
        <dbReference type="ARBA" id="ARBA00006484"/>
    </source>
</evidence>
<dbReference type="EMBL" id="JBIAMT010000005">
    <property type="protein sequence ID" value="MFF0499620.1"/>
    <property type="molecule type" value="Genomic_DNA"/>
</dbReference>
<evidence type="ECO:0000259" key="3">
    <source>
        <dbReference type="SMART" id="SM00822"/>
    </source>
</evidence>
<gene>
    <name evidence="4" type="primary">fabG1</name>
    <name evidence="4" type="ORF">ACFYU5_24700</name>
</gene>
<dbReference type="Gene3D" id="3.40.50.720">
    <property type="entry name" value="NAD(P)-binding Rossmann-like Domain"/>
    <property type="match status" value="1"/>
</dbReference>
<dbReference type="PRINTS" id="PR00081">
    <property type="entry name" value="GDHRDH"/>
</dbReference>
<keyword evidence="5" id="KW-1185">Reference proteome</keyword>